<dbReference type="InterPro" id="IPR011663">
    <property type="entry name" value="UTRA"/>
</dbReference>
<dbReference type="InterPro" id="IPR036390">
    <property type="entry name" value="WH_DNA-bd_sf"/>
</dbReference>
<dbReference type="Gene3D" id="1.10.10.10">
    <property type="entry name" value="Winged helix-like DNA-binding domain superfamily/Winged helix DNA-binding domain"/>
    <property type="match status" value="1"/>
</dbReference>
<keyword evidence="6" id="KW-1185">Reference proteome</keyword>
<dbReference type="Pfam" id="PF00392">
    <property type="entry name" value="GntR"/>
    <property type="match status" value="1"/>
</dbReference>
<keyword evidence="2" id="KW-0238">DNA-binding</keyword>
<gene>
    <name evidence="5" type="ORF">OU682_22140</name>
</gene>
<dbReference type="InterPro" id="IPR028978">
    <property type="entry name" value="Chorismate_lyase_/UTRA_dom_sf"/>
</dbReference>
<keyword evidence="3" id="KW-0804">Transcription</keyword>
<evidence type="ECO:0000256" key="3">
    <source>
        <dbReference type="ARBA" id="ARBA00023163"/>
    </source>
</evidence>
<dbReference type="EMBL" id="JAPTYD010000082">
    <property type="protein sequence ID" value="MCZ0964276.1"/>
    <property type="molecule type" value="Genomic_DNA"/>
</dbReference>
<organism evidence="5 6">
    <name type="scientific">Paracoccus benzoatiresistens</name>
    <dbReference type="NCBI Taxonomy" id="2997341"/>
    <lineage>
        <taxon>Bacteria</taxon>
        <taxon>Pseudomonadati</taxon>
        <taxon>Pseudomonadota</taxon>
        <taxon>Alphaproteobacteria</taxon>
        <taxon>Rhodobacterales</taxon>
        <taxon>Paracoccaceae</taxon>
        <taxon>Paracoccus</taxon>
    </lineage>
</organism>
<evidence type="ECO:0000256" key="1">
    <source>
        <dbReference type="ARBA" id="ARBA00023015"/>
    </source>
</evidence>
<dbReference type="Pfam" id="PF07702">
    <property type="entry name" value="UTRA"/>
    <property type="match status" value="1"/>
</dbReference>
<dbReference type="Gene3D" id="3.40.1410.10">
    <property type="entry name" value="Chorismate lyase-like"/>
    <property type="match status" value="1"/>
</dbReference>
<dbReference type="SUPFAM" id="SSF64288">
    <property type="entry name" value="Chorismate lyase-like"/>
    <property type="match status" value="1"/>
</dbReference>
<dbReference type="InterPro" id="IPR000524">
    <property type="entry name" value="Tscrpt_reg_HTH_GntR"/>
</dbReference>
<dbReference type="Proteomes" id="UP001149822">
    <property type="component" value="Unassembled WGS sequence"/>
</dbReference>
<protein>
    <submittedName>
        <fullName evidence="5">GntR family transcriptional regulator</fullName>
    </submittedName>
</protein>
<dbReference type="PRINTS" id="PR00035">
    <property type="entry name" value="HTHGNTR"/>
</dbReference>
<dbReference type="PROSITE" id="PS50949">
    <property type="entry name" value="HTH_GNTR"/>
    <property type="match status" value="1"/>
</dbReference>
<name>A0ABT4JB04_9RHOB</name>
<feature type="domain" description="HTH gntR-type" evidence="4">
    <location>
        <begin position="3"/>
        <end position="71"/>
    </location>
</feature>
<proteinExistence type="predicted"/>
<dbReference type="PANTHER" id="PTHR44846:SF1">
    <property type="entry name" value="MANNOSYL-D-GLYCERATE TRANSPORT_METABOLISM SYSTEM REPRESSOR MNGR-RELATED"/>
    <property type="match status" value="1"/>
</dbReference>
<dbReference type="InterPro" id="IPR036388">
    <property type="entry name" value="WH-like_DNA-bd_sf"/>
</dbReference>
<keyword evidence="1" id="KW-0805">Transcription regulation</keyword>
<evidence type="ECO:0000313" key="6">
    <source>
        <dbReference type="Proteomes" id="UP001149822"/>
    </source>
</evidence>
<dbReference type="RefSeq" id="WP_268944369.1">
    <property type="nucleotide sequence ID" value="NZ_JAPTYD010000082.1"/>
</dbReference>
<sequence length="233" mass="25914">MAQPLYQKVIDNIVAKIASGELLPGSMLPSEMQIAADTGVSQGTARKSLMMLEQHGIVRREQGRGTFVTARTPDSALFNFFRLRQRDGEMIRPELVSQKVTVRRATAAERRGLDGEPKSVVEIRRVRSLKGKPSVLETTVVSATRFAGLGQRTALPNTLYVHYQQNYGCIVLRAEEAISAMIADEDTATALNVEVGEPLLCVERVAFDIMDLRVERRRSLCRTDSFVYQVSLT</sequence>
<reference evidence="5" key="1">
    <citation type="submission" date="2022-12" db="EMBL/GenBank/DDBJ databases">
        <title>Paracoccus sp. EF6 isolated from a lake water.</title>
        <authorList>
            <person name="Liu H."/>
        </authorList>
    </citation>
    <scope>NUCLEOTIDE SEQUENCE</scope>
    <source>
        <strain evidence="5">EF6</strain>
    </source>
</reference>
<dbReference type="SMART" id="SM00866">
    <property type="entry name" value="UTRA"/>
    <property type="match status" value="1"/>
</dbReference>
<dbReference type="SMART" id="SM00345">
    <property type="entry name" value="HTH_GNTR"/>
    <property type="match status" value="1"/>
</dbReference>
<accession>A0ABT4JB04</accession>
<evidence type="ECO:0000256" key="2">
    <source>
        <dbReference type="ARBA" id="ARBA00023125"/>
    </source>
</evidence>
<comment type="caution">
    <text evidence="5">The sequence shown here is derived from an EMBL/GenBank/DDBJ whole genome shotgun (WGS) entry which is preliminary data.</text>
</comment>
<dbReference type="SUPFAM" id="SSF46785">
    <property type="entry name" value="Winged helix' DNA-binding domain"/>
    <property type="match status" value="1"/>
</dbReference>
<dbReference type="CDD" id="cd07377">
    <property type="entry name" value="WHTH_GntR"/>
    <property type="match status" value="1"/>
</dbReference>
<evidence type="ECO:0000313" key="5">
    <source>
        <dbReference type="EMBL" id="MCZ0964276.1"/>
    </source>
</evidence>
<evidence type="ECO:0000259" key="4">
    <source>
        <dbReference type="PROSITE" id="PS50949"/>
    </source>
</evidence>
<dbReference type="PANTHER" id="PTHR44846">
    <property type="entry name" value="MANNOSYL-D-GLYCERATE TRANSPORT/METABOLISM SYSTEM REPRESSOR MNGR-RELATED"/>
    <property type="match status" value="1"/>
</dbReference>
<dbReference type="InterPro" id="IPR050679">
    <property type="entry name" value="Bact_HTH_transcr_reg"/>
</dbReference>